<accession>A0A430M6U8</accession>
<name>A0A430M6U8_9HYPO</name>
<dbReference type="Gene3D" id="6.10.140.1790">
    <property type="match status" value="1"/>
</dbReference>
<feature type="region of interest" description="Disordered" evidence="1">
    <location>
        <begin position="20"/>
        <end position="49"/>
    </location>
</feature>
<sequence length="170" mass="19611">MTSKQLDAYVVLFRIDEITEQPRAERLDSTNRSRSPSPPPEHESNGRELLHCPITADSQNKVDKARKMIQDVIETATSTSKHANKRKVHQLRDLTSMNSTFWDDESQYHREHISRLLEAPQDDQPATNSYRHPVPQNNGPALHQEYQQFNLTFTAVSRRVMVFMPPLCTS</sequence>
<keyword evidence="4" id="KW-1185">Reference proteome</keyword>
<dbReference type="Proteomes" id="UP000287124">
    <property type="component" value="Unassembled WGS sequence"/>
</dbReference>
<feature type="region of interest" description="Disordered" evidence="1">
    <location>
        <begin position="122"/>
        <end position="141"/>
    </location>
</feature>
<feature type="compositionally biased region" description="Basic and acidic residues" evidence="1">
    <location>
        <begin position="40"/>
        <end position="49"/>
    </location>
</feature>
<evidence type="ECO:0000313" key="3">
    <source>
        <dbReference type="EMBL" id="RTE83701.1"/>
    </source>
</evidence>
<comment type="caution">
    <text evidence="3">The sequence shown here is derived from an EMBL/GenBank/DDBJ whole genome shotgun (WGS) entry which is preliminary data.</text>
</comment>
<dbReference type="Pfam" id="PF16275">
    <property type="entry name" value="SF1-HH"/>
    <property type="match status" value="1"/>
</dbReference>
<protein>
    <recommendedName>
        <fullName evidence="2">Splicing factor 1 helix-hairpin domain-containing protein</fullName>
    </recommendedName>
</protein>
<dbReference type="EMBL" id="MIKF01000013">
    <property type="protein sequence ID" value="RTE83701.1"/>
    <property type="molecule type" value="Genomic_DNA"/>
</dbReference>
<dbReference type="InterPro" id="IPR032570">
    <property type="entry name" value="SF1-HH"/>
</dbReference>
<feature type="compositionally biased region" description="Basic and acidic residues" evidence="1">
    <location>
        <begin position="20"/>
        <end position="31"/>
    </location>
</feature>
<evidence type="ECO:0000313" key="4">
    <source>
        <dbReference type="Proteomes" id="UP000287124"/>
    </source>
</evidence>
<dbReference type="AlphaFoldDB" id="A0A430M6U8"/>
<gene>
    <name evidence="3" type="ORF">BHE90_001766</name>
</gene>
<feature type="compositionally biased region" description="Polar residues" evidence="1">
    <location>
        <begin position="124"/>
        <end position="141"/>
    </location>
</feature>
<dbReference type="InterPro" id="IPR047086">
    <property type="entry name" value="SF1-HH_sf"/>
</dbReference>
<evidence type="ECO:0000256" key="1">
    <source>
        <dbReference type="SAM" id="MobiDB-lite"/>
    </source>
</evidence>
<feature type="domain" description="Splicing factor 1 helix-hairpin" evidence="2">
    <location>
        <begin position="1"/>
        <end position="49"/>
    </location>
</feature>
<reference evidence="3 4" key="1">
    <citation type="submission" date="2017-06" db="EMBL/GenBank/DDBJ databases">
        <title>Comparative genomic analysis of Ambrosia Fusariam Clade fungi.</title>
        <authorList>
            <person name="Stajich J.E."/>
            <person name="Carrillo J."/>
            <person name="Kijimoto T."/>
            <person name="Eskalen A."/>
            <person name="O'Donnell K."/>
            <person name="Kasson M."/>
        </authorList>
    </citation>
    <scope>NUCLEOTIDE SEQUENCE [LARGE SCALE GENOMIC DNA]</scope>
    <source>
        <strain evidence="3 4">UCR1854</strain>
    </source>
</reference>
<organism evidence="3 4">
    <name type="scientific">Fusarium euwallaceae</name>
    <dbReference type="NCBI Taxonomy" id="1147111"/>
    <lineage>
        <taxon>Eukaryota</taxon>
        <taxon>Fungi</taxon>
        <taxon>Dikarya</taxon>
        <taxon>Ascomycota</taxon>
        <taxon>Pezizomycotina</taxon>
        <taxon>Sordariomycetes</taxon>
        <taxon>Hypocreomycetidae</taxon>
        <taxon>Hypocreales</taxon>
        <taxon>Nectriaceae</taxon>
        <taxon>Fusarium</taxon>
        <taxon>Fusarium solani species complex</taxon>
    </lineage>
</organism>
<evidence type="ECO:0000259" key="2">
    <source>
        <dbReference type="Pfam" id="PF16275"/>
    </source>
</evidence>
<proteinExistence type="predicted"/>